<evidence type="ECO:0000313" key="1">
    <source>
        <dbReference type="EMBL" id="KAK3597267.1"/>
    </source>
</evidence>
<dbReference type="Proteomes" id="UP001195483">
    <property type="component" value="Unassembled WGS sequence"/>
</dbReference>
<sequence>MKGDRLLQTRWWLTSQYVTGTSTEAAEECLVCGAHLSRCPVDSSPYSAISGSNDPPSWRRDLPNVAISFHERGLNSGETCLFEDFCVGEEVPTLNIEDGADAVVMDAFKEVKIAAVCDQGFGVSEEGVQYNSSVDADLYVSRETDIV</sequence>
<reference evidence="1" key="1">
    <citation type="journal article" date="2021" name="Genome Biol. Evol.">
        <title>A High-Quality Reference Genome for a Parasitic Bivalve with Doubly Uniparental Inheritance (Bivalvia: Unionida).</title>
        <authorList>
            <person name="Smith C.H."/>
        </authorList>
    </citation>
    <scope>NUCLEOTIDE SEQUENCE</scope>
    <source>
        <strain evidence="1">CHS0354</strain>
    </source>
</reference>
<reference evidence="1" key="3">
    <citation type="submission" date="2023-05" db="EMBL/GenBank/DDBJ databases">
        <authorList>
            <person name="Smith C.H."/>
        </authorList>
    </citation>
    <scope>NUCLEOTIDE SEQUENCE</scope>
    <source>
        <strain evidence="1">CHS0354</strain>
        <tissue evidence="1">Mantle</tissue>
    </source>
</reference>
<keyword evidence="2" id="KW-1185">Reference proteome</keyword>
<dbReference type="AlphaFoldDB" id="A0AAE0SSL6"/>
<gene>
    <name evidence="1" type="ORF">CHS0354_005027</name>
</gene>
<comment type="caution">
    <text evidence="1">The sequence shown here is derived from an EMBL/GenBank/DDBJ whole genome shotgun (WGS) entry which is preliminary data.</text>
</comment>
<dbReference type="EMBL" id="JAEAOA010000363">
    <property type="protein sequence ID" value="KAK3597267.1"/>
    <property type="molecule type" value="Genomic_DNA"/>
</dbReference>
<name>A0AAE0SSL6_9BIVA</name>
<reference evidence="1" key="2">
    <citation type="journal article" date="2021" name="Genome Biol. Evol.">
        <title>Developing a high-quality reference genome for a parasitic bivalve with doubly uniparental inheritance (Bivalvia: Unionida).</title>
        <authorList>
            <person name="Smith C.H."/>
        </authorList>
    </citation>
    <scope>NUCLEOTIDE SEQUENCE</scope>
    <source>
        <strain evidence="1">CHS0354</strain>
        <tissue evidence="1">Mantle</tissue>
    </source>
</reference>
<organism evidence="1 2">
    <name type="scientific">Potamilus streckersoni</name>
    <dbReference type="NCBI Taxonomy" id="2493646"/>
    <lineage>
        <taxon>Eukaryota</taxon>
        <taxon>Metazoa</taxon>
        <taxon>Spiralia</taxon>
        <taxon>Lophotrochozoa</taxon>
        <taxon>Mollusca</taxon>
        <taxon>Bivalvia</taxon>
        <taxon>Autobranchia</taxon>
        <taxon>Heteroconchia</taxon>
        <taxon>Palaeoheterodonta</taxon>
        <taxon>Unionida</taxon>
        <taxon>Unionoidea</taxon>
        <taxon>Unionidae</taxon>
        <taxon>Ambleminae</taxon>
        <taxon>Lampsilini</taxon>
        <taxon>Potamilus</taxon>
    </lineage>
</organism>
<evidence type="ECO:0000313" key="2">
    <source>
        <dbReference type="Proteomes" id="UP001195483"/>
    </source>
</evidence>
<protein>
    <submittedName>
        <fullName evidence="1">Uncharacterized protein</fullName>
    </submittedName>
</protein>
<proteinExistence type="predicted"/>
<accession>A0AAE0SSL6</accession>